<proteinExistence type="predicted"/>
<dbReference type="Gene3D" id="2.70.180.10">
    <property type="entry name" value="Hypothetical protein YojF"/>
    <property type="match status" value="1"/>
</dbReference>
<dbReference type="SUPFAM" id="SSF89442">
    <property type="entry name" value="Hypothetical protein YojF"/>
    <property type="match status" value="1"/>
</dbReference>
<dbReference type="InterPro" id="IPR036492">
    <property type="entry name" value="YojF_sf"/>
</dbReference>
<reference evidence="1 2" key="1">
    <citation type="submission" date="2020-07" db="EMBL/GenBank/DDBJ databases">
        <authorList>
            <person name="Criscuolo A."/>
        </authorList>
    </citation>
    <scope>NUCLEOTIDE SEQUENCE [LARGE SCALE GENOMIC DNA]</scope>
    <source>
        <strain evidence="2">CIP 111030</strain>
    </source>
</reference>
<sequence length="121" mass="13691">MKLKPLDEKKVQSLLDEYKNEPVYIHVEVTNGVYASHNNDEVFNAGTFLRNIPITYTEGTLKGGNNFEHRVGLKLDNGGWVYVTGLSHYTVNENDEFILHGIDHSGKLAAALEISRKEFKK</sequence>
<dbReference type="InterPro" id="IPR014934">
    <property type="entry name" value="DUF1806"/>
</dbReference>
<gene>
    <name evidence="1" type="primary">yojF</name>
    <name evidence="1" type="ORF">JEOSCH030_00099</name>
</gene>
<evidence type="ECO:0000313" key="1">
    <source>
        <dbReference type="EMBL" id="CAD2070842.1"/>
    </source>
</evidence>
<protein>
    <recommendedName>
        <fullName evidence="3">DUF1806 family protein</fullName>
    </recommendedName>
</protein>
<keyword evidence="2" id="KW-1185">Reference proteome</keyword>
<name>A0A6V7R1M0_9BACL</name>
<evidence type="ECO:0008006" key="3">
    <source>
        <dbReference type="Google" id="ProtNLM"/>
    </source>
</evidence>
<dbReference type="AlphaFoldDB" id="A0A6V7R1M0"/>
<evidence type="ECO:0000313" key="2">
    <source>
        <dbReference type="Proteomes" id="UP000521032"/>
    </source>
</evidence>
<dbReference type="Proteomes" id="UP000521032">
    <property type="component" value="Unassembled WGS sequence"/>
</dbReference>
<dbReference type="Pfam" id="PF08830">
    <property type="entry name" value="DUF1806"/>
    <property type="match status" value="1"/>
</dbReference>
<dbReference type="RefSeq" id="WP_186084446.1">
    <property type="nucleotide sequence ID" value="NZ_BMDB01000003.1"/>
</dbReference>
<accession>A0A6V7R1M0</accession>
<organism evidence="1 2">
    <name type="scientific">Phocicoccus schoeneichii</name>
    <dbReference type="NCBI Taxonomy" id="1812261"/>
    <lineage>
        <taxon>Bacteria</taxon>
        <taxon>Bacillati</taxon>
        <taxon>Bacillota</taxon>
        <taxon>Bacilli</taxon>
        <taxon>Bacillales</taxon>
        <taxon>Salinicoccaceae</taxon>
        <taxon>Phocicoccus</taxon>
    </lineage>
</organism>
<dbReference type="EMBL" id="CAJEWE010000003">
    <property type="protein sequence ID" value="CAD2070842.1"/>
    <property type="molecule type" value="Genomic_DNA"/>
</dbReference>
<comment type="caution">
    <text evidence="1">The sequence shown here is derived from an EMBL/GenBank/DDBJ whole genome shotgun (WGS) entry which is preliminary data.</text>
</comment>